<dbReference type="EMBL" id="CP001802">
    <property type="protein sequence ID" value="ACY20776.1"/>
    <property type="molecule type" value="Genomic_DNA"/>
</dbReference>
<dbReference type="PANTHER" id="PTHR37042:SF4">
    <property type="entry name" value="OUTER MEMBRANE PROTEIN RV1973"/>
    <property type="match status" value="1"/>
</dbReference>
<evidence type="ECO:0000313" key="4">
    <source>
        <dbReference type="Proteomes" id="UP000001219"/>
    </source>
</evidence>
<name>D0L6Z1_GORB4</name>
<gene>
    <name evidence="3" type="ordered locus">Gbro_1498</name>
</gene>
<evidence type="ECO:0008006" key="5">
    <source>
        <dbReference type="Google" id="ProtNLM"/>
    </source>
</evidence>
<evidence type="ECO:0000256" key="1">
    <source>
        <dbReference type="ARBA" id="ARBA00004370"/>
    </source>
</evidence>
<reference evidence="3 4" key="2">
    <citation type="journal article" date="2010" name="Stand. Genomic Sci.">
        <title>Complete genome sequence of Gordonia bronchialis type strain (3410).</title>
        <authorList>
            <person name="Ivanova N."/>
            <person name="Sikorski J."/>
            <person name="Jando M."/>
            <person name="Lapidus A."/>
            <person name="Nolan M."/>
            <person name="Lucas S."/>
            <person name="Del Rio T.G."/>
            <person name="Tice H."/>
            <person name="Copeland A."/>
            <person name="Cheng J.F."/>
            <person name="Chen F."/>
            <person name="Bruce D."/>
            <person name="Goodwin L."/>
            <person name="Pitluck S."/>
            <person name="Mavromatis K."/>
            <person name="Ovchinnikova G."/>
            <person name="Pati A."/>
            <person name="Chen A."/>
            <person name="Palaniappan K."/>
            <person name="Land M."/>
            <person name="Hauser L."/>
            <person name="Chang Y.J."/>
            <person name="Jeffries C.D."/>
            <person name="Chain P."/>
            <person name="Saunders E."/>
            <person name="Han C."/>
            <person name="Detter J.C."/>
            <person name="Brettin T."/>
            <person name="Rohde M."/>
            <person name="Goker M."/>
            <person name="Bristow J."/>
            <person name="Eisen J.A."/>
            <person name="Markowitz V."/>
            <person name="Hugenholtz P."/>
            <person name="Klenk H.P."/>
            <person name="Kyrpides N.C."/>
        </authorList>
    </citation>
    <scope>NUCLEOTIDE SEQUENCE [LARGE SCALE GENOMIC DNA]</scope>
    <source>
        <strain evidence="4">ATCC 25592 / DSM 43247 / BCRC 13721 / JCM 3198 / KCTC 3076 / NBRC 16047 / NCTC 10667</strain>
    </source>
</reference>
<dbReference type="eggNOG" id="ENOG5034993">
    <property type="taxonomic scope" value="Bacteria"/>
</dbReference>
<dbReference type="OrthoDB" id="4377606at2"/>
<evidence type="ECO:0000256" key="2">
    <source>
        <dbReference type="ARBA" id="ARBA00023136"/>
    </source>
</evidence>
<sequence>MIGATAFFGYHYVTDDATTVPDAQSSAQAIGVAKDYAIKLSSFDYRDLNKNREAIAAMSTPAFAAKYSQMVTDLTQIVTDGKGEATATVSHAAAEQINGSDAAVMLFVDPQARNAVAPTGKTQAYRMLVKLKNIDGRWLVDDVQTL</sequence>
<dbReference type="HOGENOM" id="CLU_1774790_0_0_11"/>
<accession>D0L6Z1</accession>
<dbReference type="PANTHER" id="PTHR37042">
    <property type="entry name" value="OUTER MEMBRANE PROTEIN RV1973"/>
    <property type="match status" value="1"/>
</dbReference>
<dbReference type="STRING" id="526226.Gbro_1498"/>
<organism evidence="3 4">
    <name type="scientific">Gordonia bronchialis (strain ATCC 25592 / DSM 43247 / BCRC 13721 / JCM 3198 / KCTC 3076 / NBRC 16047 / NCTC 10667)</name>
    <name type="common">Rhodococcus bronchialis</name>
    <dbReference type="NCBI Taxonomy" id="526226"/>
    <lineage>
        <taxon>Bacteria</taxon>
        <taxon>Bacillati</taxon>
        <taxon>Actinomycetota</taxon>
        <taxon>Actinomycetes</taxon>
        <taxon>Mycobacteriales</taxon>
        <taxon>Gordoniaceae</taxon>
        <taxon>Gordonia</taxon>
    </lineage>
</organism>
<reference evidence="4" key="1">
    <citation type="submission" date="2009-10" db="EMBL/GenBank/DDBJ databases">
        <title>The complete chromosome of Gordonia bronchialis DSM 43247.</title>
        <authorList>
            <consortium name="US DOE Joint Genome Institute (JGI-PGF)"/>
            <person name="Lucas S."/>
            <person name="Copeland A."/>
            <person name="Lapidus A."/>
            <person name="Glavina del Rio T."/>
            <person name="Dalin E."/>
            <person name="Tice H."/>
            <person name="Bruce D."/>
            <person name="Goodwin L."/>
            <person name="Pitluck S."/>
            <person name="Kyrpides N."/>
            <person name="Mavromatis K."/>
            <person name="Ivanova N."/>
            <person name="Ovchinnikova G."/>
            <person name="Saunders E."/>
            <person name="Brettin T."/>
            <person name="Detter J.C."/>
            <person name="Han C."/>
            <person name="Larimer F."/>
            <person name="Land M."/>
            <person name="Hauser L."/>
            <person name="Markowitz V."/>
            <person name="Cheng J.-F."/>
            <person name="Hugenholtz P."/>
            <person name="Woyke T."/>
            <person name="Wu D."/>
            <person name="Jando M."/>
            <person name="Schneider S."/>
            <person name="Goeker M."/>
            <person name="Klenk H.-P."/>
            <person name="Eisen J.A."/>
        </authorList>
    </citation>
    <scope>NUCLEOTIDE SEQUENCE [LARGE SCALE GENOMIC DNA]</scope>
    <source>
        <strain evidence="4">ATCC 25592 / DSM 43247 / BCRC 13721 / JCM 3198 / KCTC 3076 / NBRC 16047 / NCTC 10667</strain>
    </source>
</reference>
<keyword evidence="4" id="KW-1185">Reference proteome</keyword>
<dbReference type="RefSeq" id="WP_012833344.1">
    <property type="nucleotide sequence ID" value="NC_013441.1"/>
</dbReference>
<keyword evidence="2" id="KW-0472">Membrane</keyword>
<dbReference type="KEGG" id="gbr:Gbro_1498"/>
<dbReference type="Proteomes" id="UP000001219">
    <property type="component" value="Chromosome"/>
</dbReference>
<dbReference type="GO" id="GO:0016020">
    <property type="term" value="C:membrane"/>
    <property type="evidence" value="ECO:0007669"/>
    <property type="project" value="UniProtKB-SubCell"/>
</dbReference>
<evidence type="ECO:0000313" key="3">
    <source>
        <dbReference type="EMBL" id="ACY20776.1"/>
    </source>
</evidence>
<dbReference type="AlphaFoldDB" id="D0L6Z1"/>
<proteinExistence type="predicted"/>
<comment type="subcellular location">
    <subcellularLocation>
        <location evidence="1">Membrane</location>
    </subcellularLocation>
</comment>
<protein>
    <recommendedName>
        <fullName evidence="5">Mce associated membrane protein</fullName>
    </recommendedName>
</protein>